<dbReference type="Pfam" id="PF12838">
    <property type="entry name" value="Fer4_7"/>
    <property type="match status" value="1"/>
</dbReference>
<sequence>MGKIVIRSESCKSCQYCVKFCPKKVIEIGTDVNSKGYEYAVAVRMDDCIACQICARMCPDAAIEVYK</sequence>
<dbReference type="PANTHER" id="PTHR43122:SF2">
    <property type="entry name" value="FERREDOXIN SUBUNIT OF PYRUVATE:FLAVODOXIN OXIDOREDUCTASE"/>
    <property type="match status" value="1"/>
</dbReference>
<keyword evidence="5" id="KW-0560">Oxidoreductase</keyword>
<dbReference type="EC" id="1.2.7.3" evidence="5"/>
<dbReference type="SUPFAM" id="SSF54862">
    <property type="entry name" value="4Fe-4S ferredoxins"/>
    <property type="match status" value="1"/>
</dbReference>
<dbReference type="InterPro" id="IPR017896">
    <property type="entry name" value="4Fe4S_Fe-S-bd"/>
</dbReference>
<protein>
    <submittedName>
        <fullName evidence="5">2-oxoglutarate ferredoxin oxidoreductase subunit delta</fullName>
        <ecNumber evidence="5">1.2.7.3</ecNumber>
    </submittedName>
</protein>
<evidence type="ECO:0000313" key="6">
    <source>
        <dbReference type="Proteomes" id="UP001519271"/>
    </source>
</evidence>
<dbReference type="EMBL" id="JAGGKC010000004">
    <property type="protein sequence ID" value="MBP1918244.1"/>
    <property type="molecule type" value="Genomic_DNA"/>
</dbReference>
<proteinExistence type="predicted"/>
<evidence type="ECO:0000313" key="5">
    <source>
        <dbReference type="EMBL" id="MBP1918244.1"/>
    </source>
</evidence>
<keyword evidence="6" id="KW-1185">Reference proteome</keyword>
<dbReference type="PROSITE" id="PS00198">
    <property type="entry name" value="4FE4S_FER_1"/>
    <property type="match status" value="1"/>
</dbReference>
<comment type="caution">
    <text evidence="5">The sequence shown here is derived from an EMBL/GenBank/DDBJ whole genome shotgun (WGS) entry which is preliminary data.</text>
</comment>
<feature type="domain" description="4Fe-4S ferredoxin-type" evidence="4">
    <location>
        <begin position="2"/>
        <end position="31"/>
    </location>
</feature>
<dbReference type="RefSeq" id="WP_209458486.1">
    <property type="nucleotide sequence ID" value="NZ_JAGGKC010000004.1"/>
</dbReference>
<dbReference type="PROSITE" id="PS51379">
    <property type="entry name" value="4FE4S_FER_2"/>
    <property type="match status" value="2"/>
</dbReference>
<keyword evidence="3" id="KW-0411">Iron-sulfur</keyword>
<evidence type="ECO:0000259" key="4">
    <source>
        <dbReference type="PROSITE" id="PS51379"/>
    </source>
</evidence>
<dbReference type="Proteomes" id="UP001519271">
    <property type="component" value="Unassembled WGS sequence"/>
</dbReference>
<keyword evidence="1" id="KW-0479">Metal-binding</keyword>
<dbReference type="Gene3D" id="3.30.70.20">
    <property type="match status" value="1"/>
</dbReference>
<gene>
    <name evidence="5" type="ORF">J2Z34_000716</name>
</gene>
<evidence type="ECO:0000256" key="2">
    <source>
        <dbReference type="ARBA" id="ARBA00023004"/>
    </source>
</evidence>
<evidence type="ECO:0000256" key="3">
    <source>
        <dbReference type="ARBA" id="ARBA00023014"/>
    </source>
</evidence>
<feature type="domain" description="4Fe-4S ferredoxin-type" evidence="4">
    <location>
        <begin position="39"/>
        <end position="67"/>
    </location>
</feature>
<name>A0ABS4G127_9CLOT</name>
<accession>A0ABS4G127</accession>
<dbReference type="InterPro" id="IPR017900">
    <property type="entry name" value="4Fe4S_Fe_S_CS"/>
</dbReference>
<organism evidence="5 6">
    <name type="scientific">Youngiibacter multivorans</name>
    <dbReference type="NCBI Taxonomy" id="937251"/>
    <lineage>
        <taxon>Bacteria</taxon>
        <taxon>Bacillati</taxon>
        <taxon>Bacillota</taxon>
        <taxon>Clostridia</taxon>
        <taxon>Eubacteriales</taxon>
        <taxon>Clostridiaceae</taxon>
        <taxon>Youngiibacter</taxon>
    </lineage>
</organism>
<dbReference type="PANTHER" id="PTHR43122">
    <property type="entry name" value="FERREDOXIN SUBUNIT OF PYRUVATE:FLAVODOXIN OXIDOREDUCTASE-RELATED"/>
    <property type="match status" value="1"/>
</dbReference>
<reference evidence="5 6" key="1">
    <citation type="submission" date="2021-03" db="EMBL/GenBank/DDBJ databases">
        <title>Genomic Encyclopedia of Type Strains, Phase IV (KMG-IV): sequencing the most valuable type-strain genomes for metagenomic binning, comparative biology and taxonomic classification.</title>
        <authorList>
            <person name="Goeker M."/>
        </authorList>
    </citation>
    <scope>NUCLEOTIDE SEQUENCE [LARGE SCALE GENOMIC DNA]</scope>
    <source>
        <strain evidence="5 6">DSM 6139</strain>
    </source>
</reference>
<keyword evidence="2" id="KW-0408">Iron</keyword>
<evidence type="ECO:0000256" key="1">
    <source>
        <dbReference type="ARBA" id="ARBA00022723"/>
    </source>
</evidence>
<dbReference type="GO" id="GO:0047553">
    <property type="term" value="F:2-oxoglutarate synthase activity"/>
    <property type="evidence" value="ECO:0007669"/>
    <property type="project" value="UniProtKB-EC"/>
</dbReference>